<keyword evidence="2" id="KW-0863">Zinc-finger</keyword>
<dbReference type="SUPFAM" id="SSF53098">
    <property type="entry name" value="Ribonuclease H-like"/>
    <property type="match status" value="1"/>
</dbReference>
<dbReference type="SUPFAM" id="SSF57850">
    <property type="entry name" value="RING/U-box"/>
    <property type="match status" value="1"/>
</dbReference>
<dbReference type="Gene3D" id="3.30.420.10">
    <property type="entry name" value="Ribonuclease H-like superfamily/Ribonuclease H"/>
    <property type="match status" value="1"/>
</dbReference>
<accession>A0AAP0WU67</accession>
<dbReference type="GO" id="GO:0008270">
    <property type="term" value="F:zinc ion binding"/>
    <property type="evidence" value="ECO:0007669"/>
    <property type="project" value="UniProtKB-KW"/>
</dbReference>
<evidence type="ECO:0000313" key="7">
    <source>
        <dbReference type="Proteomes" id="UP001415857"/>
    </source>
</evidence>
<dbReference type="GO" id="GO:0003676">
    <property type="term" value="F:nucleic acid binding"/>
    <property type="evidence" value="ECO:0007669"/>
    <property type="project" value="InterPro"/>
</dbReference>
<sequence length="345" mass="38926">MASTDPDELHTVLSEQRRELMAAQVLESDLDLAFRLQMQEAITASLSLHPSNSTSTSTAAVDDDDDDVFNFATLQTEELSKFEQETFDRKQCLAEFNKIRDDFHRQIHDRKVASDILVIPEEEWREHGDFYEKPYGEGSSSANADSDEVFRVYSKGLVSDEIVQGRMVVLAAIGVAICDSRDNVIFELRKPLVGNGKSRQGAEVKALIEGLRAAFDLDLKRVTFFVDYHPLFQFVTGRWPPKQRKIATLVNQVSLLQRKFTHCNPSLVARNDIKFAFKLARDAIVSQITGPTESSGGKNLKETCVICLEDSDVDQMFLVDGCLHRYCFSCMKQHVEVKLLHGMVP</sequence>
<feature type="domain" description="Zinc finger C3HC4 RING-type" evidence="4">
    <location>
        <begin position="304"/>
        <end position="336"/>
    </location>
</feature>
<keyword evidence="7" id="KW-1185">Reference proteome</keyword>
<dbReference type="InterPro" id="IPR002156">
    <property type="entry name" value="RNaseH_domain"/>
</dbReference>
<dbReference type="Pfam" id="PF13456">
    <property type="entry name" value="RVT_3"/>
    <property type="match status" value="1"/>
</dbReference>
<dbReference type="InterPro" id="IPR017907">
    <property type="entry name" value="Znf_RING_CS"/>
</dbReference>
<dbReference type="Gene3D" id="3.30.40.10">
    <property type="entry name" value="Zinc/RING finger domain, C3HC4 (zinc finger)"/>
    <property type="match status" value="1"/>
</dbReference>
<keyword evidence="1" id="KW-0479">Metal-binding</keyword>
<evidence type="ECO:0000256" key="1">
    <source>
        <dbReference type="ARBA" id="ARBA00022723"/>
    </source>
</evidence>
<name>A0AAP0WU67_LIQFO</name>
<proteinExistence type="predicted"/>
<reference evidence="6 7" key="1">
    <citation type="journal article" date="2024" name="Plant J.">
        <title>Genome sequences and population genomics reveal climatic adaptation and genomic divergence between two closely related sweetgum species.</title>
        <authorList>
            <person name="Xu W.Q."/>
            <person name="Ren C.Q."/>
            <person name="Zhang X.Y."/>
            <person name="Comes H.P."/>
            <person name="Liu X.H."/>
            <person name="Li Y.G."/>
            <person name="Kettle C.J."/>
            <person name="Jalonen R."/>
            <person name="Gaisberger H."/>
            <person name="Ma Y.Z."/>
            <person name="Qiu Y.X."/>
        </authorList>
    </citation>
    <scope>NUCLEOTIDE SEQUENCE [LARGE SCALE GENOMIC DNA]</scope>
    <source>
        <strain evidence="6">Hangzhou</strain>
    </source>
</reference>
<dbReference type="FunFam" id="3.30.420.10:FF:000076">
    <property type="entry name" value="RBR-type E3 ubiquitin transferase"/>
    <property type="match status" value="1"/>
</dbReference>
<dbReference type="InterPro" id="IPR013083">
    <property type="entry name" value="Znf_RING/FYVE/PHD"/>
</dbReference>
<evidence type="ECO:0000313" key="6">
    <source>
        <dbReference type="EMBL" id="KAK9279879.1"/>
    </source>
</evidence>
<feature type="domain" description="RNase H type-1" evidence="5">
    <location>
        <begin position="170"/>
        <end position="283"/>
    </location>
</feature>
<dbReference type="PROSITE" id="PS00518">
    <property type="entry name" value="ZF_RING_1"/>
    <property type="match status" value="1"/>
</dbReference>
<keyword evidence="3" id="KW-0862">Zinc</keyword>
<protein>
    <recommendedName>
        <fullName evidence="8">RING-type domain-containing protein</fullName>
    </recommendedName>
</protein>
<comment type="caution">
    <text evidence="6">The sequence shown here is derived from an EMBL/GenBank/DDBJ whole genome shotgun (WGS) entry which is preliminary data.</text>
</comment>
<dbReference type="Proteomes" id="UP001415857">
    <property type="component" value="Unassembled WGS sequence"/>
</dbReference>
<dbReference type="AlphaFoldDB" id="A0AAP0WU67"/>
<evidence type="ECO:0000256" key="2">
    <source>
        <dbReference type="ARBA" id="ARBA00022771"/>
    </source>
</evidence>
<dbReference type="EMBL" id="JBBPBK010000008">
    <property type="protein sequence ID" value="KAK9279879.1"/>
    <property type="molecule type" value="Genomic_DNA"/>
</dbReference>
<dbReference type="Pfam" id="PF00097">
    <property type="entry name" value="zf-C3HC4"/>
    <property type="match status" value="1"/>
</dbReference>
<evidence type="ECO:0000256" key="3">
    <source>
        <dbReference type="ARBA" id="ARBA00022833"/>
    </source>
</evidence>
<evidence type="ECO:0008006" key="8">
    <source>
        <dbReference type="Google" id="ProtNLM"/>
    </source>
</evidence>
<dbReference type="InterPro" id="IPR018957">
    <property type="entry name" value="Znf_C3HC4_RING-type"/>
</dbReference>
<evidence type="ECO:0000259" key="5">
    <source>
        <dbReference type="Pfam" id="PF13456"/>
    </source>
</evidence>
<evidence type="ECO:0000259" key="4">
    <source>
        <dbReference type="Pfam" id="PF00097"/>
    </source>
</evidence>
<dbReference type="InterPro" id="IPR036397">
    <property type="entry name" value="RNaseH_sf"/>
</dbReference>
<gene>
    <name evidence="6" type="ORF">L1049_013562</name>
</gene>
<dbReference type="GO" id="GO:0004523">
    <property type="term" value="F:RNA-DNA hybrid ribonuclease activity"/>
    <property type="evidence" value="ECO:0007669"/>
    <property type="project" value="InterPro"/>
</dbReference>
<dbReference type="InterPro" id="IPR012337">
    <property type="entry name" value="RNaseH-like_sf"/>
</dbReference>
<organism evidence="6 7">
    <name type="scientific">Liquidambar formosana</name>
    <name type="common">Formosan gum</name>
    <dbReference type="NCBI Taxonomy" id="63359"/>
    <lineage>
        <taxon>Eukaryota</taxon>
        <taxon>Viridiplantae</taxon>
        <taxon>Streptophyta</taxon>
        <taxon>Embryophyta</taxon>
        <taxon>Tracheophyta</taxon>
        <taxon>Spermatophyta</taxon>
        <taxon>Magnoliopsida</taxon>
        <taxon>eudicotyledons</taxon>
        <taxon>Gunneridae</taxon>
        <taxon>Pentapetalae</taxon>
        <taxon>Saxifragales</taxon>
        <taxon>Altingiaceae</taxon>
        <taxon>Liquidambar</taxon>
    </lineage>
</organism>